<organism evidence="1 2">
    <name type="scientific">Desulfonema magnum</name>
    <dbReference type="NCBI Taxonomy" id="45655"/>
    <lineage>
        <taxon>Bacteria</taxon>
        <taxon>Pseudomonadati</taxon>
        <taxon>Thermodesulfobacteriota</taxon>
        <taxon>Desulfobacteria</taxon>
        <taxon>Desulfobacterales</taxon>
        <taxon>Desulfococcaceae</taxon>
        <taxon>Desulfonema</taxon>
    </lineage>
</organism>
<accession>A0A975BGP1</accession>
<proteinExistence type="predicted"/>
<dbReference type="EMBL" id="CP061800">
    <property type="protein sequence ID" value="QTA85177.1"/>
    <property type="molecule type" value="Genomic_DNA"/>
</dbReference>
<dbReference type="AlphaFoldDB" id="A0A975BGP1"/>
<name>A0A975BGP1_9BACT</name>
<sequence>MSICIETQYQTSEFFRTSEVLSPDPLENRRRKKDENQ</sequence>
<dbReference type="KEGG" id="dmm:dnm_011820"/>
<keyword evidence="2" id="KW-1185">Reference proteome</keyword>
<gene>
    <name evidence="1" type="ORF">dnm_011820</name>
</gene>
<evidence type="ECO:0000313" key="1">
    <source>
        <dbReference type="EMBL" id="QTA85177.1"/>
    </source>
</evidence>
<reference evidence="1" key="1">
    <citation type="journal article" date="2021" name="Microb. Physiol.">
        <title>Proteogenomic Insights into the Physiology of Marine, Sulfate-Reducing, Filamentous Desulfonema limicola and Desulfonema magnum.</title>
        <authorList>
            <person name="Schnaars V."/>
            <person name="Wohlbrand L."/>
            <person name="Scheve S."/>
            <person name="Hinrichs C."/>
            <person name="Reinhardt R."/>
            <person name="Rabus R."/>
        </authorList>
    </citation>
    <scope>NUCLEOTIDE SEQUENCE</scope>
    <source>
        <strain evidence="1">4be13</strain>
    </source>
</reference>
<evidence type="ECO:0000313" key="2">
    <source>
        <dbReference type="Proteomes" id="UP000663722"/>
    </source>
</evidence>
<dbReference type="Proteomes" id="UP000663722">
    <property type="component" value="Chromosome"/>
</dbReference>
<protein>
    <submittedName>
        <fullName evidence="1">Uncharacterized protein</fullName>
    </submittedName>
</protein>